<feature type="transmembrane region" description="Helical" evidence="8">
    <location>
        <begin position="232"/>
        <end position="251"/>
    </location>
</feature>
<dbReference type="InterPro" id="IPR035906">
    <property type="entry name" value="MetI-like_sf"/>
</dbReference>
<dbReference type="PROSITE" id="PS50928">
    <property type="entry name" value="ABC_TM1"/>
    <property type="match status" value="1"/>
</dbReference>
<evidence type="ECO:0000256" key="3">
    <source>
        <dbReference type="ARBA" id="ARBA00022475"/>
    </source>
</evidence>
<comment type="subcellular location">
    <subcellularLocation>
        <location evidence="1">Cell inner membrane</location>
        <topology evidence="1">Multi-pass membrane protein</topology>
    </subcellularLocation>
    <subcellularLocation>
        <location evidence="8">Cell membrane</location>
        <topology evidence="8">Multi-pass membrane protein</topology>
    </subcellularLocation>
</comment>
<keyword evidence="4" id="KW-0997">Cell inner membrane</keyword>
<keyword evidence="7 8" id="KW-0472">Membrane</keyword>
<dbReference type="EMBL" id="BAAACG010000008">
    <property type="protein sequence ID" value="GAA0738078.1"/>
    <property type="molecule type" value="Genomic_DNA"/>
</dbReference>
<dbReference type="Gene3D" id="1.10.3720.10">
    <property type="entry name" value="MetI-like"/>
    <property type="match status" value="1"/>
</dbReference>
<keyword evidence="3" id="KW-1003">Cell membrane</keyword>
<organism evidence="10 11">
    <name type="scientific">Clostridium oceanicum</name>
    <dbReference type="NCBI Taxonomy" id="1543"/>
    <lineage>
        <taxon>Bacteria</taxon>
        <taxon>Bacillati</taxon>
        <taxon>Bacillota</taxon>
        <taxon>Clostridia</taxon>
        <taxon>Eubacteriales</taxon>
        <taxon>Clostridiaceae</taxon>
        <taxon>Clostridium</taxon>
    </lineage>
</organism>
<sequence>MKNNKLSSFILYILGVFIIFPLIILCIWAFSKNWPWPLIFPRKLGLRGIKNVLNLGNNSLVVLLNSIGISLIVTFLAILISIPAGKALAFYNFKGKNLIKIIILTPLIIPPICIGLGIHVFFIKIGIAGKLIGVVIIHLVLCIPYSVRIITNVFEIIGEKIELQGKILGANKFQRFIYITLPMISSGLISAGSFVFIISFSQYFLTFLIGGGRIITYPILMFPFIRSGDRTIAASYSLVFVLVSLFVLFIIEKLVIKIYKTDKYLYM</sequence>
<dbReference type="PANTHER" id="PTHR43357:SF4">
    <property type="entry name" value="INNER MEMBRANE ABC TRANSPORTER PERMEASE PROTEIN YDCV"/>
    <property type="match status" value="1"/>
</dbReference>
<accession>A0ABN1JF27</accession>
<dbReference type="Proteomes" id="UP001501510">
    <property type="component" value="Unassembled WGS sequence"/>
</dbReference>
<dbReference type="InterPro" id="IPR000515">
    <property type="entry name" value="MetI-like"/>
</dbReference>
<feature type="transmembrane region" description="Helical" evidence="8">
    <location>
        <begin position="176"/>
        <end position="198"/>
    </location>
</feature>
<comment type="caution">
    <text evidence="10">The sequence shown here is derived from an EMBL/GenBank/DDBJ whole genome shotgun (WGS) entry which is preliminary data.</text>
</comment>
<gene>
    <name evidence="10" type="ORF">GCM10008906_15040</name>
</gene>
<feature type="domain" description="ABC transmembrane type-1" evidence="9">
    <location>
        <begin position="63"/>
        <end position="251"/>
    </location>
</feature>
<evidence type="ECO:0000256" key="8">
    <source>
        <dbReference type="RuleBase" id="RU363032"/>
    </source>
</evidence>
<evidence type="ECO:0000256" key="5">
    <source>
        <dbReference type="ARBA" id="ARBA00022692"/>
    </source>
</evidence>
<feature type="transmembrane region" description="Helical" evidence="8">
    <location>
        <begin position="9"/>
        <end position="30"/>
    </location>
</feature>
<evidence type="ECO:0000313" key="11">
    <source>
        <dbReference type="Proteomes" id="UP001501510"/>
    </source>
</evidence>
<evidence type="ECO:0000256" key="2">
    <source>
        <dbReference type="ARBA" id="ARBA00022448"/>
    </source>
</evidence>
<protein>
    <submittedName>
        <fullName evidence="10">ABC transporter permease subunit</fullName>
    </submittedName>
</protein>
<dbReference type="RefSeq" id="WP_343760445.1">
    <property type="nucleotide sequence ID" value="NZ_BAAACG010000008.1"/>
</dbReference>
<feature type="transmembrane region" description="Helical" evidence="8">
    <location>
        <begin position="60"/>
        <end position="80"/>
    </location>
</feature>
<keyword evidence="11" id="KW-1185">Reference proteome</keyword>
<evidence type="ECO:0000256" key="6">
    <source>
        <dbReference type="ARBA" id="ARBA00022989"/>
    </source>
</evidence>
<feature type="transmembrane region" description="Helical" evidence="8">
    <location>
        <begin position="204"/>
        <end position="225"/>
    </location>
</feature>
<dbReference type="CDD" id="cd06261">
    <property type="entry name" value="TM_PBP2"/>
    <property type="match status" value="1"/>
</dbReference>
<keyword evidence="5 8" id="KW-0812">Transmembrane</keyword>
<dbReference type="PANTHER" id="PTHR43357">
    <property type="entry name" value="INNER MEMBRANE ABC TRANSPORTER PERMEASE PROTEIN YDCV"/>
    <property type="match status" value="1"/>
</dbReference>
<dbReference type="SUPFAM" id="SSF161098">
    <property type="entry name" value="MetI-like"/>
    <property type="match status" value="1"/>
</dbReference>
<comment type="similarity">
    <text evidence="8">Belongs to the binding-protein-dependent transport system permease family.</text>
</comment>
<name>A0ABN1JF27_9CLOT</name>
<evidence type="ECO:0000259" key="9">
    <source>
        <dbReference type="PROSITE" id="PS50928"/>
    </source>
</evidence>
<keyword evidence="2 8" id="KW-0813">Transport</keyword>
<feature type="transmembrane region" description="Helical" evidence="8">
    <location>
        <begin position="127"/>
        <end position="147"/>
    </location>
</feature>
<evidence type="ECO:0000313" key="10">
    <source>
        <dbReference type="EMBL" id="GAA0738078.1"/>
    </source>
</evidence>
<evidence type="ECO:0000256" key="1">
    <source>
        <dbReference type="ARBA" id="ARBA00004429"/>
    </source>
</evidence>
<feature type="transmembrane region" description="Helical" evidence="8">
    <location>
        <begin position="101"/>
        <end position="121"/>
    </location>
</feature>
<evidence type="ECO:0000256" key="7">
    <source>
        <dbReference type="ARBA" id="ARBA00023136"/>
    </source>
</evidence>
<evidence type="ECO:0000256" key="4">
    <source>
        <dbReference type="ARBA" id="ARBA00022519"/>
    </source>
</evidence>
<proteinExistence type="inferred from homology"/>
<keyword evidence="6 8" id="KW-1133">Transmembrane helix</keyword>
<reference evidence="10 11" key="1">
    <citation type="journal article" date="2019" name="Int. J. Syst. Evol. Microbiol.">
        <title>The Global Catalogue of Microorganisms (GCM) 10K type strain sequencing project: providing services to taxonomists for standard genome sequencing and annotation.</title>
        <authorList>
            <consortium name="The Broad Institute Genomics Platform"/>
            <consortium name="The Broad Institute Genome Sequencing Center for Infectious Disease"/>
            <person name="Wu L."/>
            <person name="Ma J."/>
        </authorList>
    </citation>
    <scope>NUCLEOTIDE SEQUENCE [LARGE SCALE GENOMIC DNA]</scope>
    <source>
        <strain evidence="10 11">JCM 1407</strain>
    </source>
</reference>
<dbReference type="Pfam" id="PF00528">
    <property type="entry name" value="BPD_transp_1"/>
    <property type="match status" value="1"/>
</dbReference>